<sequence>MKNFVTTEWLKKHIDDENLVIVDCRGDLLDKGYGKMVYEKGHLKRAQFIDLSEQLSSSECSKHGGRNPLPEINDFKNTIENLGISNDTVVVAYDEYKIGSAARFCWMLRFAGHKFNYVLDGGIDKWISDGNVLSVDEPKVLKKGVFEVDINEDIKVNMEYVNKVKFNSEVSIIDCRTKVRYRGENEPIDKIAGHIKGAVNYYWKDNLNNDNTIKVISYLKEKFNSLFDKKEVIVYCGSGIDAAFNFLILDEIGIKARLYVGSWSDWITYKENI</sequence>
<dbReference type="RefSeq" id="WP_119971043.1">
    <property type="nucleotide sequence ID" value="NZ_CP032416.1"/>
</dbReference>
<accession>A0A386H2P4</accession>
<dbReference type="CDD" id="cd01448">
    <property type="entry name" value="TST_Repeat_1"/>
    <property type="match status" value="1"/>
</dbReference>
<dbReference type="InterPro" id="IPR001763">
    <property type="entry name" value="Rhodanese-like_dom"/>
</dbReference>
<dbReference type="EMBL" id="CP032416">
    <property type="protein sequence ID" value="AYD39972.1"/>
    <property type="molecule type" value="Genomic_DNA"/>
</dbReference>
<dbReference type="CDD" id="cd01449">
    <property type="entry name" value="TST_Repeat_2"/>
    <property type="match status" value="1"/>
</dbReference>
<organism evidence="4 5">
    <name type="scientific">Clostridium fermenticellae</name>
    <dbReference type="NCBI Taxonomy" id="2068654"/>
    <lineage>
        <taxon>Bacteria</taxon>
        <taxon>Bacillati</taxon>
        <taxon>Bacillota</taxon>
        <taxon>Clostridia</taxon>
        <taxon>Eubacteriales</taxon>
        <taxon>Clostridiaceae</taxon>
        <taxon>Clostridium</taxon>
    </lineage>
</organism>
<name>A0A386H2P4_9CLOT</name>
<evidence type="ECO:0000313" key="5">
    <source>
        <dbReference type="Proteomes" id="UP000266301"/>
    </source>
</evidence>
<dbReference type="SUPFAM" id="SSF52821">
    <property type="entry name" value="Rhodanese/Cell cycle control phosphatase"/>
    <property type="match status" value="2"/>
</dbReference>
<keyword evidence="2" id="KW-0677">Repeat</keyword>
<dbReference type="PANTHER" id="PTHR11364:SF27">
    <property type="entry name" value="SULFURTRANSFERASE"/>
    <property type="match status" value="1"/>
</dbReference>
<evidence type="ECO:0000256" key="1">
    <source>
        <dbReference type="ARBA" id="ARBA00022679"/>
    </source>
</evidence>
<dbReference type="PROSITE" id="PS50206">
    <property type="entry name" value="RHODANESE_3"/>
    <property type="match status" value="2"/>
</dbReference>
<proteinExistence type="predicted"/>
<dbReference type="Pfam" id="PF00581">
    <property type="entry name" value="Rhodanese"/>
    <property type="match status" value="2"/>
</dbReference>
<feature type="domain" description="Rhodanese" evidence="3">
    <location>
        <begin position="166"/>
        <end position="268"/>
    </location>
</feature>
<keyword evidence="1 4" id="KW-0808">Transferase</keyword>
<dbReference type="Proteomes" id="UP000266301">
    <property type="component" value="Chromosome"/>
</dbReference>
<feature type="domain" description="Rhodanese" evidence="3">
    <location>
        <begin position="15"/>
        <end position="135"/>
    </location>
</feature>
<dbReference type="Gene3D" id="3.40.250.10">
    <property type="entry name" value="Rhodanese-like domain"/>
    <property type="match status" value="2"/>
</dbReference>
<evidence type="ECO:0000313" key="4">
    <source>
        <dbReference type="EMBL" id="AYD39972.1"/>
    </source>
</evidence>
<reference evidence="4 5" key="1">
    <citation type="journal article" date="2019" name="Int. J. Syst. Evol. Microbiol.">
        <title>Clostridium fermenticellae sp. nov., isolated from the mud in a fermentation cellar for the production of the Chinese liquor, baijiu.</title>
        <authorList>
            <person name="Xu P.X."/>
            <person name="Chai L.J."/>
            <person name="Qiu T."/>
            <person name="Zhang X.J."/>
            <person name="Lu Z.M."/>
            <person name="Xiao C."/>
            <person name="Wang S.T."/>
            <person name="Shen C.H."/>
            <person name="Shi J.S."/>
            <person name="Xu Z.H."/>
        </authorList>
    </citation>
    <scope>NUCLEOTIDE SEQUENCE [LARGE SCALE GENOMIC DNA]</scope>
    <source>
        <strain evidence="4 5">JN500901</strain>
    </source>
</reference>
<evidence type="ECO:0000259" key="3">
    <source>
        <dbReference type="PROSITE" id="PS50206"/>
    </source>
</evidence>
<dbReference type="InterPro" id="IPR045078">
    <property type="entry name" value="TST/MPST-like"/>
</dbReference>
<keyword evidence="5" id="KW-1185">Reference proteome</keyword>
<gene>
    <name evidence="4" type="ORF">D4Z93_05350</name>
</gene>
<dbReference type="AlphaFoldDB" id="A0A386H2P4"/>
<dbReference type="KEGG" id="cfer:D4Z93_05350"/>
<dbReference type="GO" id="GO:0004792">
    <property type="term" value="F:thiosulfate-cyanide sulfurtransferase activity"/>
    <property type="evidence" value="ECO:0007669"/>
    <property type="project" value="TreeGrafter"/>
</dbReference>
<dbReference type="SMART" id="SM00450">
    <property type="entry name" value="RHOD"/>
    <property type="match status" value="2"/>
</dbReference>
<dbReference type="PANTHER" id="PTHR11364">
    <property type="entry name" value="THIOSULFATE SULFERTANSFERASE"/>
    <property type="match status" value="1"/>
</dbReference>
<dbReference type="OrthoDB" id="9770030at2"/>
<protein>
    <submittedName>
        <fullName evidence="4">Sulfurtransferase</fullName>
    </submittedName>
</protein>
<evidence type="ECO:0000256" key="2">
    <source>
        <dbReference type="ARBA" id="ARBA00022737"/>
    </source>
</evidence>
<dbReference type="InterPro" id="IPR036873">
    <property type="entry name" value="Rhodanese-like_dom_sf"/>
</dbReference>